<feature type="domain" description="FAS1" evidence="3">
    <location>
        <begin position="94"/>
        <end position="242"/>
    </location>
</feature>
<dbReference type="PANTHER" id="PTHR10900:SF77">
    <property type="entry name" value="FI19380P1"/>
    <property type="match status" value="1"/>
</dbReference>
<dbReference type="SMART" id="SM00554">
    <property type="entry name" value="FAS1"/>
    <property type="match status" value="3"/>
</dbReference>
<dbReference type="RefSeq" id="XP_005643069.1">
    <property type="nucleotide sequence ID" value="XM_005643012.1"/>
</dbReference>
<evidence type="ECO:0000256" key="1">
    <source>
        <dbReference type="SAM" id="MobiDB-lite"/>
    </source>
</evidence>
<keyword evidence="5" id="KW-1185">Reference proteome</keyword>
<dbReference type="Gene3D" id="2.30.180.10">
    <property type="entry name" value="FAS1 domain"/>
    <property type="match status" value="3"/>
</dbReference>
<dbReference type="InterPro" id="IPR050904">
    <property type="entry name" value="Adhesion/Biosynth-related"/>
</dbReference>
<gene>
    <name evidence="4" type="ORF">COCSUDRAFT_49242</name>
</gene>
<evidence type="ECO:0000256" key="2">
    <source>
        <dbReference type="SAM" id="SignalP"/>
    </source>
</evidence>
<accession>I0YJF6</accession>
<dbReference type="PROSITE" id="PS50213">
    <property type="entry name" value="FAS1"/>
    <property type="match status" value="3"/>
</dbReference>
<dbReference type="SUPFAM" id="SSF82153">
    <property type="entry name" value="FAS1 domain"/>
    <property type="match status" value="3"/>
</dbReference>
<feature type="signal peptide" evidence="2">
    <location>
        <begin position="1"/>
        <end position="23"/>
    </location>
</feature>
<dbReference type="InterPro" id="IPR036378">
    <property type="entry name" value="FAS1_dom_sf"/>
</dbReference>
<sequence>MSGPMNFFLAAVLLCAAAPLCRAEIDLQGTNQGRGLKQLPPLPISIPLPPFLTGNGGGGGLLGGLLGGGLPGPRQPPSLQTQPRANASATGGCTATFAGVLASQPDLFFISSALGMSGFQNSLPSPSLGLTIFAPNNAGFLKLLDELNLGLLDLLQLQDKLPGLLLYHVSLGGLNGDTLLQRGSIDTLLSLATGDPYPLNFSVDPTNAQRLVVSTVHPGNQAHTLRAIKVCQSYIYIVDEILLPTRNNSLSSVPAVNTTFLQSLIGAGSNAAPSTGASGVGTITDPSCQTSFLAAAQATQGLDFLVQAIQRGNLADVLPAAGSGATVFAPNNEAFTNMLQTLNLTIVEALNLGDKLQSLLYYHFLPSAYTGPQLADTQTLNTDLGISTGTPYNLSFGRAPDGTVQVAGQYPGNIANVLSTTTVCNSIVHVIDQVLLPTNSLDTVPPPGSGLTGGQPAGQPGIGSLFPGLRIGNKQTKATGRCSQAFLDAANKQNLTFLVQAIQAGNLTNELPDFAAPSTAFAPVNSAFYKIITGTDYGLDKLATAGTRLKSVLLYHIHPSGSLTLGQLSAAGNLTTVLGQDLNANYPLQASTNTTNGAVISGLSPDNTANILGSFTVCNTTVYLVDTVLLPAATIDDIPQINVTTVTAASATVVSAPALAPKTGVVSANSLPATRQPRALAPAPAAAGLQTLAQPPARAARPATGAAAAPGAPALNGAAFGVGWYTGCPVTYQSGQLSGQATTNNAGAFSIPVTGATNFANGLISLPADSPNCVDALTKLPPPFSLGALVPAGKGSQAPTPSLNALTTIAYYIKQNVDSPQLTSVLPLLGGAAFTADQLDVLLGVAFGVSNAGTAIPSTNYVNGLLGGDLNAMKLEVLNAELLSSLAIGAQVLIALRPNGQQLTVDQAVQALYLSTLPVGVSAVTGGGSFSLTSADVLSKTFDSAIASFNTPAPAAAAGTGGGAGGRRLAQATSAAPAPSLTADPRIQAVGTTTGQLNTKLEAISTNFASGAVDGNTALSQIATIVKVAQSQIAPAVAQLLGASPTLTVQAFQQAYTGNALSRLVAA</sequence>
<name>I0YJF6_COCSC</name>
<keyword evidence="2" id="KW-0732">Signal</keyword>
<dbReference type="OrthoDB" id="513597at2759"/>
<dbReference type="AlphaFoldDB" id="I0YJF6"/>
<feature type="domain" description="FAS1" evidence="3">
    <location>
        <begin position="482"/>
        <end position="629"/>
    </location>
</feature>
<dbReference type="EMBL" id="AGSI01000023">
    <property type="protein sequence ID" value="EIE18525.1"/>
    <property type="molecule type" value="Genomic_DNA"/>
</dbReference>
<feature type="domain" description="FAS1" evidence="3">
    <location>
        <begin position="289"/>
        <end position="435"/>
    </location>
</feature>
<dbReference type="InterPro" id="IPR000782">
    <property type="entry name" value="FAS1_domain"/>
</dbReference>
<dbReference type="Pfam" id="PF02469">
    <property type="entry name" value="Fasciclin"/>
    <property type="match status" value="3"/>
</dbReference>
<evidence type="ECO:0000313" key="5">
    <source>
        <dbReference type="Proteomes" id="UP000007264"/>
    </source>
</evidence>
<dbReference type="GeneID" id="17036410"/>
<dbReference type="KEGG" id="csl:COCSUDRAFT_49242"/>
<dbReference type="PANTHER" id="PTHR10900">
    <property type="entry name" value="PERIOSTIN-RELATED"/>
    <property type="match status" value="1"/>
</dbReference>
<comment type="caution">
    <text evidence="4">The sequence shown here is derived from an EMBL/GenBank/DDBJ whole genome shotgun (WGS) entry which is preliminary data.</text>
</comment>
<dbReference type="Proteomes" id="UP000007264">
    <property type="component" value="Unassembled WGS sequence"/>
</dbReference>
<evidence type="ECO:0000313" key="4">
    <source>
        <dbReference type="EMBL" id="EIE18525.1"/>
    </source>
</evidence>
<feature type="compositionally biased region" description="Low complexity" evidence="1">
    <location>
        <begin position="967"/>
        <end position="983"/>
    </location>
</feature>
<feature type="region of interest" description="Disordered" evidence="1">
    <location>
        <begin position="957"/>
        <end position="984"/>
    </location>
</feature>
<organism evidence="4 5">
    <name type="scientific">Coccomyxa subellipsoidea (strain C-169)</name>
    <name type="common">Green microalga</name>
    <dbReference type="NCBI Taxonomy" id="574566"/>
    <lineage>
        <taxon>Eukaryota</taxon>
        <taxon>Viridiplantae</taxon>
        <taxon>Chlorophyta</taxon>
        <taxon>core chlorophytes</taxon>
        <taxon>Trebouxiophyceae</taxon>
        <taxon>Trebouxiophyceae incertae sedis</taxon>
        <taxon>Coccomyxaceae</taxon>
        <taxon>Coccomyxa</taxon>
        <taxon>Coccomyxa subellipsoidea</taxon>
    </lineage>
</organism>
<feature type="chain" id="PRO_5003636145" description="FAS1 domain-containing protein" evidence="2">
    <location>
        <begin position="24"/>
        <end position="1067"/>
    </location>
</feature>
<proteinExistence type="predicted"/>
<dbReference type="GO" id="GO:0005615">
    <property type="term" value="C:extracellular space"/>
    <property type="evidence" value="ECO:0007669"/>
    <property type="project" value="TreeGrafter"/>
</dbReference>
<reference evidence="4 5" key="1">
    <citation type="journal article" date="2012" name="Genome Biol.">
        <title>The genome of the polar eukaryotic microalga coccomyxa subellipsoidea reveals traits of cold adaptation.</title>
        <authorList>
            <person name="Blanc G."/>
            <person name="Agarkova I."/>
            <person name="Grimwood J."/>
            <person name="Kuo A."/>
            <person name="Brueggeman A."/>
            <person name="Dunigan D."/>
            <person name="Gurnon J."/>
            <person name="Ladunga I."/>
            <person name="Lindquist E."/>
            <person name="Lucas S."/>
            <person name="Pangilinan J."/>
            <person name="Proschold T."/>
            <person name="Salamov A."/>
            <person name="Schmutz J."/>
            <person name="Weeks D."/>
            <person name="Yamada T."/>
            <person name="Claverie J.M."/>
            <person name="Grigoriev I."/>
            <person name="Van Etten J."/>
            <person name="Lomsadze A."/>
            <person name="Borodovsky M."/>
        </authorList>
    </citation>
    <scope>NUCLEOTIDE SEQUENCE [LARGE SCALE GENOMIC DNA]</scope>
    <source>
        <strain evidence="4 5">C-169</strain>
    </source>
</reference>
<protein>
    <recommendedName>
        <fullName evidence="3">FAS1 domain-containing protein</fullName>
    </recommendedName>
</protein>
<evidence type="ECO:0000259" key="3">
    <source>
        <dbReference type="PROSITE" id="PS50213"/>
    </source>
</evidence>